<dbReference type="EMBL" id="PFBA01000032">
    <property type="protein sequence ID" value="PIT92160.1"/>
    <property type="molecule type" value="Genomic_DNA"/>
</dbReference>
<comment type="caution">
    <text evidence="1">The sequence shown here is derived from an EMBL/GenBank/DDBJ whole genome shotgun (WGS) entry which is preliminary data.</text>
</comment>
<accession>A0A2M6WHA7</accession>
<dbReference type="Proteomes" id="UP000228635">
    <property type="component" value="Unassembled WGS sequence"/>
</dbReference>
<name>A0A2M6WHA7_9BACT</name>
<sequence length="87" mass="10232">MIVMMHQDTVQFSHPETRRGEVFLANMSAEMYRCLDWKSKRLGRSAYDGDGNEISFADWHPVFLEKRELMTRGVSLTALRRELRDLP</sequence>
<protein>
    <submittedName>
        <fullName evidence="1">Uncharacterized protein</fullName>
    </submittedName>
</protein>
<reference evidence="2" key="1">
    <citation type="submission" date="2017-09" db="EMBL/GenBank/DDBJ databases">
        <title>Depth-based differentiation of microbial function through sediment-hosted aquifers and enrichment of novel symbionts in the deep terrestrial subsurface.</title>
        <authorList>
            <person name="Probst A.J."/>
            <person name="Ladd B."/>
            <person name="Jarett J.K."/>
            <person name="Geller-Mcgrath D.E."/>
            <person name="Sieber C.M.K."/>
            <person name="Emerson J.B."/>
            <person name="Anantharaman K."/>
            <person name="Thomas B.C."/>
            <person name="Malmstrom R."/>
            <person name="Stieglmeier M."/>
            <person name="Klingl A."/>
            <person name="Woyke T."/>
            <person name="Ryan C.M."/>
            <person name="Banfield J.F."/>
        </authorList>
    </citation>
    <scope>NUCLEOTIDE SEQUENCE [LARGE SCALE GENOMIC DNA]</scope>
</reference>
<evidence type="ECO:0000313" key="1">
    <source>
        <dbReference type="EMBL" id="PIT92160.1"/>
    </source>
</evidence>
<proteinExistence type="predicted"/>
<dbReference type="AlphaFoldDB" id="A0A2M6WHA7"/>
<evidence type="ECO:0000313" key="2">
    <source>
        <dbReference type="Proteomes" id="UP000228635"/>
    </source>
</evidence>
<organism evidence="1 2">
    <name type="scientific">Candidatus Harrisonbacteria bacterium CG10_big_fil_rev_8_21_14_0_10_42_17</name>
    <dbReference type="NCBI Taxonomy" id="1974584"/>
    <lineage>
        <taxon>Bacteria</taxon>
        <taxon>Candidatus Harrisoniibacteriota</taxon>
    </lineage>
</organism>
<gene>
    <name evidence="1" type="ORF">COU08_03695</name>
</gene>